<feature type="non-terminal residue" evidence="1">
    <location>
        <position position="229"/>
    </location>
</feature>
<dbReference type="Pfam" id="PF05721">
    <property type="entry name" value="PhyH"/>
    <property type="match status" value="1"/>
</dbReference>
<proteinExistence type="predicted"/>
<dbReference type="SUPFAM" id="SSF51197">
    <property type="entry name" value="Clavaminate synthase-like"/>
    <property type="match status" value="1"/>
</dbReference>
<sequence>MRHGDSVLKLTEEQQGHFFEKGFLALKGVLAEVHLAKLSAECMSAWVADKDEFDPQATWLQNSLLPDIHHRSRLVCQYYFKGVLVDVAEQLVGPNIKGATSQLTFKLRGNTKPFGWHQDNGYGQLDPANAISTLTALDDADVENGCLWVIPGSHRAGQIDVSDRLSVNSKVAGADLSVNVDREADAIPVPLIAGDAVVLHCHLLHRSEGNLSEDRDRRILFLRYADADA</sequence>
<gene>
    <name evidence="1" type="ORF">METZ01_LOCUS369770</name>
</gene>
<dbReference type="AlphaFoldDB" id="A0A382T4C1"/>
<dbReference type="PANTHER" id="PTHR20883">
    <property type="entry name" value="PHYTANOYL-COA DIOXYGENASE DOMAIN CONTAINING 1"/>
    <property type="match status" value="1"/>
</dbReference>
<accession>A0A382T4C1</accession>
<dbReference type="Gene3D" id="2.60.120.620">
    <property type="entry name" value="q2cbj1_9rhob like domain"/>
    <property type="match status" value="1"/>
</dbReference>
<dbReference type="EMBL" id="UINC01133783">
    <property type="protein sequence ID" value="SVD16916.1"/>
    <property type="molecule type" value="Genomic_DNA"/>
</dbReference>
<evidence type="ECO:0008006" key="2">
    <source>
        <dbReference type="Google" id="ProtNLM"/>
    </source>
</evidence>
<protein>
    <recommendedName>
        <fullName evidence="2">Fe2OG dioxygenase domain-containing protein</fullName>
    </recommendedName>
</protein>
<name>A0A382T4C1_9ZZZZ</name>
<dbReference type="InterPro" id="IPR008775">
    <property type="entry name" value="Phytyl_CoA_dOase-like"/>
</dbReference>
<evidence type="ECO:0000313" key="1">
    <source>
        <dbReference type="EMBL" id="SVD16916.1"/>
    </source>
</evidence>
<dbReference type="PANTHER" id="PTHR20883:SF51">
    <property type="entry name" value="PHYTANOYL-COA HYDROXYLASE"/>
    <property type="match status" value="1"/>
</dbReference>
<reference evidence="1" key="1">
    <citation type="submission" date="2018-05" db="EMBL/GenBank/DDBJ databases">
        <authorList>
            <person name="Lanie J.A."/>
            <person name="Ng W.-L."/>
            <person name="Kazmierczak K.M."/>
            <person name="Andrzejewski T.M."/>
            <person name="Davidsen T.M."/>
            <person name="Wayne K.J."/>
            <person name="Tettelin H."/>
            <person name="Glass J.I."/>
            <person name="Rusch D."/>
            <person name="Podicherti R."/>
            <person name="Tsui H.-C.T."/>
            <person name="Winkler M.E."/>
        </authorList>
    </citation>
    <scope>NUCLEOTIDE SEQUENCE</scope>
</reference>
<organism evidence="1">
    <name type="scientific">marine metagenome</name>
    <dbReference type="NCBI Taxonomy" id="408172"/>
    <lineage>
        <taxon>unclassified sequences</taxon>
        <taxon>metagenomes</taxon>
        <taxon>ecological metagenomes</taxon>
    </lineage>
</organism>